<dbReference type="Proteomes" id="UP001319865">
    <property type="component" value="Chromosome"/>
</dbReference>
<proteinExistence type="predicted"/>
<gene>
    <name evidence="2" type="ORF">GENT11_13810</name>
</gene>
<reference evidence="2 3" key="2">
    <citation type="journal article" date="2022" name="Microorganisms">
        <title>Complete Genome Sequences of Two Flavobacterium ammonificans Strains and a Flavobacterium ammoniigenes Strain of Ammonifying Bacterioplankton Isolated from Surface River Water.</title>
        <authorList>
            <person name="Suda W."/>
            <person name="Ogata Y."/>
            <person name="Shindo C."/>
            <person name="Watanabe K."/>
        </authorList>
    </citation>
    <scope>NUCLEOTIDE SEQUENCE [LARGE SCALE GENOMIC DNA]</scope>
    <source>
        <strain evidence="2 3">GENT11</strain>
    </source>
</reference>
<organism evidence="2 3">
    <name type="scientific">Flavobacterium ammonificans</name>
    <dbReference type="NCBI Taxonomy" id="1751056"/>
    <lineage>
        <taxon>Bacteria</taxon>
        <taxon>Pseudomonadati</taxon>
        <taxon>Bacteroidota</taxon>
        <taxon>Flavobacteriia</taxon>
        <taxon>Flavobacteriales</taxon>
        <taxon>Flavobacteriaceae</taxon>
        <taxon>Flavobacterium</taxon>
    </lineage>
</organism>
<evidence type="ECO:0000313" key="2">
    <source>
        <dbReference type="EMBL" id="BDB53069.1"/>
    </source>
</evidence>
<sequence>MNENLHQLKASFIQEWPLGRIQNMTLEEYTNLEKTSFCYWVEALTTDVGSIWGGSAYKFGIFKRRNLESTTLKENLLTDGEYGWAKKYGTTKEIAFQNIKNILLAIIENTQNNTIENIDEIDLGDAYKWKIAFLYGDFNIINIFKNESLVEAAQSLGYTGTSKKFTDLYRFMLPLKQPEQDFFDFTQELWQQTTLANPQRYWLYAPGENASKWEEFYSEGIMALGWGEVGDLKQYKSRNEIKNALVAAYGGEGDKKNDVSANDDFLNRINIGDIIIVKKGRSQILGYGQVTSDYYFEENNSDYNSRRNVDWKLKGIWKVDHSLVLKTLTDITKYAAEDPNYSKYYEKLLAIMEGETNKVNYKLDYSNYLSSIYSENSGTKTSYIKAIEILSNLLDYTVFEVNDVLQLKQLYTELIKEQRNKEGKYFHPEAPSYGQNGFYSASIKTYIDFHIKQKGNFMNNSTFKAPLNQILYGPPGTGKTYNSINKAIEIVNPAFDLSQDRILIKKEYDRLVAENQILFTTFHQSMSYEDFIEGIKPETKDKNVIYDVVPGLFLEICTTAENNWEDAKEGNSKKLSFEQAFLLLKEEWFENEEIKFPLKREGNDFTIIGFTKKSIQFKKASGGTGHTLSIGTLKDYYYNKKEIKPTGVGIYYPSILEKLNKYQPKIISEKAVKNYVIIIDEINRGNVSQIFGELITLIEDSKRLGNDEALEVILPYSKEKFGVPPNLYIIGTMNTADRSVEALDTALRRRFSFEEMPPRYDLKELENEVFGYQLKDILKTINKRIVCLLNNDHAIGHSYFLNKNEETLMESFYKNIIPLLQEYFFGDYGKMRLVLGDGFIQFDEWNEDDNFFASVADSKTDYDIKDLYSIIEYKQDNKVGFSEALSKLMNR</sequence>
<reference evidence="2 3" key="1">
    <citation type="journal article" date="2022" name="Int. J. Syst. Evol. Microbiol.">
        <title>Flavobacterium ammonificans sp. nov. and Flavobacterium ammoniigenes sp. nov., ammonifying bacteria isolated from surface river water.</title>
        <authorList>
            <person name="Watanabe K."/>
            <person name="Kitamura T."/>
            <person name="Ogata Y."/>
            <person name="Shindo C."/>
            <person name="Suda W."/>
        </authorList>
    </citation>
    <scope>NUCLEOTIDE SEQUENCE [LARGE SCALE GENOMIC DNA]</scope>
    <source>
        <strain evidence="2 3">GENT11</strain>
    </source>
</reference>
<feature type="domain" description="ATPase dynein-related AAA" evidence="1">
    <location>
        <begin position="660"/>
        <end position="751"/>
    </location>
</feature>
<dbReference type="PANTHER" id="PTHR37291">
    <property type="entry name" value="5-METHYLCYTOSINE-SPECIFIC RESTRICTION ENZYME B"/>
    <property type="match status" value="1"/>
</dbReference>
<evidence type="ECO:0000313" key="3">
    <source>
        <dbReference type="Proteomes" id="UP001319865"/>
    </source>
</evidence>
<name>A0ABM7V2Q0_9FLAO</name>
<dbReference type="InterPro" id="IPR052934">
    <property type="entry name" value="Methyl-DNA_Rec/Restrict_Enz"/>
</dbReference>
<dbReference type="InterPro" id="IPR027417">
    <property type="entry name" value="P-loop_NTPase"/>
</dbReference>
<dbReference type="SUPFAM" id="SSF52540">
    <property type="entry name" value="P-loop containing nucleoside triphosphate hydrolases"/>
    <property type="match status" value="1"/>
</dbReference>
<accession>A0ABM7V2Q0</accession>
<evidence type="ECO:0000259" key="1">
    <source>
        <dbReference type="Pfam" id="PF07728"/>
    </source>
</evidence>
<protein>
    <recommendedName>
        <fullName evidence="1">ATPase dynein-related AAA domain-containing protein</fullName>
    </recommendedName>
</protein>
<dbReference type="Gene3D" id="3.40.50.300">
    <property type="entry name" value="P-loop containing nucleotide triphosphate hydrolases"/>
    <property type="match status" value="1"/>
</dbReference>
<dbReference type="EMBL" id="AP025183">
    <property type="protein sequence ID" value="BDB53069.1"/>
    <property type="molecule type" value="Genomic_DNA"/>
</dbReference>
<keyword evidence="3" id="KW-1185">Reference proteome</keyword>
<dbReference type="PANTHER" id="PTHR37291:SF1">
    <property type="entry name" value="TYPE IV METHYL-DIRECTED RESTRICTION ENZYME ECOKMCRB SUBUNIT"/>
    <property type="match status" value="1"/>
</dbReference>
<dbReference type="Pfam" id="PF07728">
    <property type="entry name" value="AAA_5"/>
    <property type="match status" value="1"/>
</dbReference>
<dbReference type="InterPro" id="IPR011704">
    <property type="entry name" value="ATPase_dyneun-rel_AAA"/>
</dbReference>
<dbReference type="RefSeq" id="WP_229329132.1">
    <property type="nucleotide sequence ID" value="NZ_AP025183.1"/>
</dbReference>